<dbReference type="Proteomes" id="UP001162992">
    <property type="component" value="Chromosome 14"/>
</dbReference>
<name>A0ACC2BPN0_DIPCM</name>
<comment type="caution">
    <text evidence="1">The sequence shown here is derived from an EMBL/GenBank/DDBJ whole genome shotgun (WGS) entry which is preliminary data.</text>
</comment>
<dbReference type="EMBL" id="CM055105">
    <property type="protein sequence ID" value="KAJ7531474.1"/>
    <property type="molecule type" value="Genomic_DNA"/>
</dbReference>
<proteinExistence type="predicted"/>
<protein>
    <submittedName>
        <fullName evidence="1">Uncharacterized protein</fullName>
    </submittedName>
</protein>
<reference evidence="2" key="1">
    <citation type="journal article" date="2024" name="Proc. Natl. Acad. Sci. U.S.A.">
        <title>Extraordinary preservation of gene collinearity over three hundred million years revealed in homosporous lycophytes.</title>
        <authorList>
            <person name="Li C."/>
            <person name="Wickell D."/>
            <person name="Kuo L.Y."/>
            <person name="Chen X."/>
            <person name="Nie B."/>
            <person name="Liao X."/>
            <person name="Peng D."/>
            <person name="Ji J."/>
            <person name="Jenkins J."/>
            <person name="Williams M."/>
            <person name="Shu S."/>
            <person name="Plott C."/>
            <person name="Barry K."/>
            <person name="Rajasekar S."/>
            <person name="Grimwood J."/>
            <person name="Han X."/>
            <person name="Sun S."/>
            <person name="Hou Z."/>
            <person name="He W."/>
            <person name="Dai G."/>
            <person name="Sun C."/>
            <person name="Schmutz J."/>
            <person name="Leebens-Mack J.H."/>
            <person name="Li F.W."/>
            <person name="Wang L."/>
        </authorList>
    </citation>
    <scope>NUCLEOTIDE SEQUENCE [LARGE SCALE GENOMIC DNA]</scope>
    <source>
        <strain evidence="2">cv. PW_Plant_1</strain>
    </source>
</reference>
<sequence>MGDSTGSNATLVRRIIQLENEKDELQRDVETLCIQQSGQTGSIDLLARLQARRVAGLEQELENCKAQLAHCTRENVNLQDELSEVYQIKGQFANLYNMELEKNKEVEKEVKFFQSKVAAALAERDRAIMEADKVHLREDSLKNELKELKDRFKLMENYNAEQQKYCSSLQQTLDELKSDDIISYKNSFQEELGTLRSTADNLQLQLDKECEAKGDVEGKLFASEAQLIQLKEGLATELRAIRSWHGSIKEAVNTSLQDAGNCLNTLVKMLQEVIESSKPTSVHQGDADHVKNDDALFSEDLENPNKNVESDKRMSNTNDIEEVHFADKTVVENYRSAITQDSKEAFFQAMQEKVAALLLLSQEEERHHLKEKMVKGLEEQISQLNQKLSQVTREKVTALMEVAQLRQDVQRLQDEERQLVQLLQQHRSTSVSGRLLPATWTESSKATQNQITQDSDGSQRKLKPSLEGVLKRSWWTGSYTAGPKITGSENSSKPSGNKKDEAIENARLRIENAALQEHVTNLQQLTRSIHRLAVTLAQQVFNGSSDEQAEVSLRAALEVVDGVASEAQHLKVALSCSLPLSWCGENSTEINRLAAEETRSVDTEATKTLIDVPAAGMSMVELLLITCKIHKATLESKLRAMLLVGQGEQFAIVR</sequence>
<gene>
    <name evidence="1" type="ORF">O6H91_14G045300</name>
</gene>
<evidence type="ECO:0000313" key="2">
    <source>
        <dbReference type="Proteomes" id="UP001162992"/>
    </source>
</evidence>
<evidence type="ECO:0000313" key="1">
    <source>
        <dbReference type="EMBL" id="KAJ7531474.1"/>
    </source>
</evidence>
<accession>A0ACC2BPN0</accession>
<organism evidence="1 2">
    <name type="scientific">Diphasiastrum complanatum</name>
    <name type="common">Issler's clubmoss</name>
    <name type="synonym">Lycopodium complanatum</name>
    <dbReference type="NCBI Taxonomy" id="34168"/>
    <lineage>
        <taxon>Eukaryota</taxon>
        <taxon>Viridiplantae</taxon>
        <taxon>Streptophyta</taxon>
        <taxon>Embryophyta</taxon>
        <taxon>Tracheophyta</taxon>
        <taxon>Lycopodiopsida</taxon>
        <taxon>Lycopodiales</taxon>
        <taxon>Lycopodiaceae</taxon>
        <taxon>Lycopodioideae</taxon>
        <taxon>Diphasiastrum</taxon>
    </lineage>
</organism>
<keyword evidence="2" id="KW-1185">Reference proteome</keyword>